<evidence type="ECO:0000313" key="1">
    <source>
        <dbReference type="EMBL" id="EGV33207.1"/>
    </source>
</evidence>
<gene>
    <name evidence="1" type="ORF">HMPREF9431_00879</name>
</gene>
<dbReference type="PATRIC" id="fig|702438.4.peg.905"/>
<name>G1WAM8_9BACT</name>
<reference evidence="1 2" key="1">
    <citation type="submission" date="2011-07" db="EMBL/GenBank/DDBJ databases">
        <title>The Genome Sequence of Prevotella oulorum F0390.</title>
        <authorList>
            <consortium name="The Broad Institute Genome Sequencing Platform"/>
            <consortium name="The Broad Institute Genome Sequencing Center for Infectious Disease"/>
            <person name="Earl A."/>
            <person name="Ward D."/>
            <person name="Feldgarden M."/>
            <person name="Gevers D."/>
            <person name="Izard J."/>
            <person name="Ganesan A."/>
            <person name="Baranova O.V."/>
            <person name="Blanton J.M."/>
            <person name="Tanner A.C."/>
            <person name="Dewhirst F.E."/>
            <person name="Young S.K."/>
            <person name="Zeng Q."/>
            <person name="Gargeya S."/>
            <person name="Fitzgerald M."/>
            <person name="Haas B."/>
            <person name="Abouelleil A."/>
            <person name="Alvarado L."/>
            <person name="Arachchi H.M."/>
            <person name="Berlin A."/>
            <person name="Brown A."/>
            <person name="Chapman S.B."/>
            <person name="Chen Z."/>
            <person name="Dunbar C."/>
            <person name="Freedman E."/>
            <person name="Gearin G."/>
            <person name="Gellesch M."/>
            <person name="Goldberg J."/>
            <person name="Griggs A."/>
            <person name="Gujja S."/>
            <person name="Heiman D."/>
            <person name="Howarth C."/>
            <person name="Larson L."/>
            <person name="Lui A."/>
            <person name="MacDonald P.J.P."/>
            <person name="Mehta T."/>
            <person name="Montmayeur A."/>
            <person name="Murphy C."/>
            <person name="Neiman D."/>
            <person name="Pearson M."/>
            <person name="Priest M."/>
            <person name="Roberts A."/>
            <person name="Saif S."/>
            <person name="Shea T."/>
            <person name="Shenoy N."/>
            <person name="Sisk P."/>
            <person name="Stolte C."/>
            <person name="Sykes S."/>
            <person name="Wortman J."/>
            <person name="Nusbaum C."/>
            <person name="Birren B."/>
        </authorList>
    </citation>
    <scope>NUCLEOTIDE SEQUENCE [LARGE SCALE GENOMIC DNA]</scope>
    <source>
        <strain evidence="1 2">F0390</strain>
    </source>
</reference>
<sequence>MKMIPAESQIIPTESRKGVLKYVLLFLLTEETKSTHKRKDIIHILYNGVEPLAFTMQQYSDLSFLQLLSREQASKYFFITC</sequence>
<dbReference type="AlphaFoldDB" id="G1WAM8"/>
<evidence type="ECO:0000313" key="2">
    <source>
        <dbReference type="Proteomes" id="UP000005141"/>
    </source>
</evidence>
<dbReference type="Proteomes" id="UP000005141">
    <property type="component" value="Unassembled WGS sequence"/>
</dbReference>
<accession>G1WAM8</accession>
<dbReference type="HOGENOM" id="CLU_2570966_0_0_10"/>
<comment type="caution">
    <text evidence="1">The sequence shown here is derived from an EMBL/GenBank/DDBJ whole genome shotgun (WGS) entry which is preliminary data.</text>
</comment>
<keyword evidence="2" id="KW-1185">Reference proteome</keyword>
<proteinExistence type="predicted"/>
<dbReference type="EMBL" id="ADGI01000027">
    <property type="protein sequence ID" value="EGV33207.1"/>
    <property type="molecule type" value="Genomic_DNA"/>
</dbReference>
<organism evidence="1 2">
    <name type="scientific">Segatella oulorum F0390</name>
    <dbReference type="NCBI Taxonomy" id="702438"/>
    <lineage>
        <taxon>Bacteria</taxon>
        <taxon>Pseudomonadati</taxon>
        <taxon>Bacteroidota</taxon>
        <taxon>Bacteroidia</taxon>
        <taxon>Bacteroidales</taxon>
        <taxon>Prevotellaceae</taxon>
        <taxon>Segatella</taxon>
    </lineage>
</organism>
<protein>
    <submittedName>
        <fullName evidence="1">Uncharacterized protein</fullName>
    </submittedName>
</protein>